<dbReference type="Proteomes" id="UP001732700">
    <property type="component" value="Chromosome 4C"/>
</dbReference>
<organism evidence="1 2">
    <name type="scientific">Avena sativa</name>
    <name type="common">Oat</name>
    <dbReference type="NCBI Taxonomy" id="4498"/>
    <lineage>
        <taxon>Eukaryota</taxon>
        <taxon>Viridiplantae</taxon>
        <taxon>Streptophyta</taxon>
        <taxon>Embryophyta</taxon>
        <taxon>Tracheophyta</taxon>
        <taxon>Spermatophyta</taxon>
        <taxon>Magnoliopsida</taxon>
        <taxon>Liliopsida</taxon>
        <taxon>Poales</taxon>
        <taxon>Poaceae</taxon>
        <taxon>BOP clade</taxon>
        <taxon>Pooideae</taxon>
        <taxon>Poodae</taxon>
        <taxon>Poeae</taxon>
        <taxon>Poeae Chloroplast Group 1 (Aveneae type)</taxon>
        <taxon>Aveninae</taxon>
        <taxon>Avena</taxon>
    </lineage>
</organism>
<keyword evidence="2" id="KW-1185">Reference proteome</keyword>
<reference evidence="1" key="1">
    <citation type="submission" date="2021-05" db="EMBL/GenBank/DDBJ databases">
        <authorList>
            <person name="Scholz U."/>
            <person name="Mascher M."/>
            <person name="Fiebig A."/>
        </authorList>
    </citation>
    <scope>NUCLEOTIDE SEQUENCE [LARGE SCALE GENOMIC DNA]</scope>
</reference>
<evidence type="ECO:0000313" key="2">
    <source>
        <dbReference type="Proteomes" id="UP001732700"/>
    </source>
</evidence>
<accession>A0ACD5WXK5</accession>
<evidence type="ECO:0000313" key="1">
    <source>
        <dbReference type="EnsemblPlants" id="AVESA.00010b.r2.4CG1314140.1.CDS"/>
    </source>
</evidence>
<proteinExistence type="predicted"/>
<protein>
    <submittedName>
        <fullName evidence="1">Uncharacterized protein</fullName>
    </submittedName>
</protein>
<dbReference type="EnsemblPlants" id="AVESA.00010b.r2.4CG1314140.1">
    <property type="protein sequence ID" value="AVESA.00010b.r2.4CG1314140.1.CDS"/>
    <property type="gene ID" value="AVESA.00010b.r2.4CG1314140"/>
</dbReference>
<sequence length="106" mass="11530">MQLADQRRCHHRVQSQGLGDVEDGRGTADPRQETGSSTPEKKTRVILLVVLVIGLCSVLYLLGAWQAKRFGRGDCIAAALNEQTKNVVLSGLHVETHLVLGATPSW</sequence>
<reference evidence="1" key="2">
    <citation type="submission" date="2025-09" db="UniProtKB">
        <authorList>
            <consortium name="EnsemblPlants"/>
        </authorList>
    </citation>
    <scope>IDENTIFICATION</scope>
</reference>
<name>A0ACD5WXK5_AVESA</name>